<accession>A0A066RS57</accession>
<evidence type="ECO:0000313" key="2">
    <source>
        <dbReference type="EMBL" id="KDM93270.1"/>
    </source>
</evidence>
<keyword evidence="3" id="KW-1185">Reference proteome</keyword>
<name>A0A066RS57_9GAMM</name>
<protein>
    <submittedName>
        <fullName evidence="2">Uncharacterized protein</fullName>
    </submittedName>
</protein>
<gene>
    <name evidence="2" type="ORF">EA58_01265</name>
</gene>
<comment type="caution">
    <text evidence="2">The sequence shown here is derived from an EMBL/GenBank/DDBJ whole genome shotgun (WGS) entry which is preliminary data.</text>
</comment>
<evidence type="ECO:0000313" key="3">
    <source>
        <dbReference type="Proteomes" id="UP000027192"/>
    </source>
</evidence>
<organism evidence="2 3">
    <name type="scientific">Photobacterium galatheae</name>
    <dbReference type="NCBI Taxonomy" id="1654360"/>
    <lineage>
        <taxon>Bacteria</taxon>
        <taxon>Pseudomonadati</taxon>
        <taxon>Pseudomonadota</taxon>
        <taxon>Gammaproteobacteria</taxon>
        <taxon>Vibrionales</taxon>
        <taxon>Vibrionaceae</taxon>
        <taxon>Photobacterium</taxon>
    </lineage>
</organism>
<keyword evidence="1" id="KW-0472">Membrane</keyword>
<feature type="transmembrane region" description="Helical" evidence="1">
    <location>
        <begin position="39"/>
        <end position="59"/>
    </location>
</feature>
<keyword evidence="1" id="KW-1133">Transmembrane helix</keyword>
<sequence>MLKIISRFVAATLWLLIAVAPALLGLLLAGPVCLLLGDLNLPVIASFTVIGLVVGAVWAERIRTGIGLSEFWGRILTNPEFDRF</sequence>
<dbReference type="AlphaFoldDB" id="A0A066RS57"/>
<reference evidence="2 3" key="1">
    <citation type="submission" date="2014-04" db="EMBL/GenBank/DDBJ databases">
        <title>Draft genome sequence of Photobacterium halotolerans S2753: a solonamide, ngercheumicin and holomycin producer.</title>
        <authorList>
            <person name="Machado H.R."/>
            <person name="Gram L."/>
        </authorList>
    </citation>
    <scope>NUCLEOTIDE SEQUENCE [LARGE SCALE GENOMIC DNA]</scope>
    <source>
        <strain evidence="2 3">S2753</strain>
    </source>
</reference>
<keyword evidence="1" id="KW-0812">Transmembrane</keyword>
<dbReference type="Proteomes" id="UP000027192">
    <property type="component" value="Unassembled WGS sequence"/>
</dbReference>
<evidence type="ECO:0000256" key="1">
    <source>
        <dbReference type="SAM" id="Phobius"/>
    </source>
</evidence>
<dbReference type="OrthoDB" id="5828963at2"/>
<proteinExistence type="predicted"/>
<dbReference type="EMBL" id="JMIB01000003">
    <property type="protein sequence ID" value="KDM93270.1"/>
    <property type="molecule type" value="Genomic_DNA"/>
</dbReference>
<dbReference type="RefSeq" id="WP_036747986.1">
    <property type="nucleotide sequence ID" value="NZ_JAGSGC010000011.1"/>
</dbReference>